<protein>
    <submittedName>
        <fullName evidence="3">Serine hydrolase</fullName>
    </submittedName>
</protein>
<evidence type="ECO:0000256" key="1">
    <source>
        <dbReference type="SAM" id="MobiDB-lite"/>
    </source>
</evidence>
<dbReference type="PANTHER" id="PTHR43283">
    <property type="entry name" value="BETA-LACTAMASE-RELATED"/>
    <property type="match status" value="1"/>
</dbReference>
<keyword evidence="3" id="KW-0378">Hydrolase</keyword>
<evidence type="ECO:0000259" key="2">
    <source>
        <dbReference type="Pfam" id="PF00144"/>
    </source>
</evidence>
<reference evidence="4" key="1">
    <citation type="submission" date="2018-05" db="EMBL/GenBank/DDBJ databases">
        <title>Genome sequencing of Phenylobacterium sp. HYN0004.</title>
        <authorList>
            <person name="Yi H."/>
            <person name="Baek C."/>
        </authorList>
    </citation>
    <scope>NUCLEOTIDE SEQUENCE [LARGE SCALE GENOMIC DNA]</scope>
    <source>
        <strain evidence="4">HYN0004</strain>
    </source>
</reference>
<sequence>MDPDPRGGRGSPGPGRVSAMAGLLPLPAQPAGTPWPTSDWTSGDLPGHVDRSRLEAHLAHGLKDFDETHAVVVVQGGRLLVERYGPEHGPDATCLSWSMAKSLTHALFGIAVGDGLLDIQAPAPVPEWRTPGDPRGAINTDQLLRMSSGLKFDEVYEPGKASDTIEMMWGSGKANVAHYAASQPLAHPPGTFFSYSSGTTNILCRILSDALGRRGADFGDFMRERLFEPLGMRTPIPKFDPAGTFIGSSFCFASARDFARFGLLYLRDGVWDGRRLLPEGWVDYARTPTFQQAGVTDGRYGAHWWLDLGGPGSFSANGHEGQFTVVAPDLDLVAVRHGRTSTEKKDAVKAWVGDLVGLFRG</sequence>
<evidence type="ECO:0000313" key="3">
    <source>
        <dbReference type="EMBL" id="AWM76620.1"/>
    </source>
</evidence>
<dbReference type="InterPro" id="IPR050789">
    <property type="entry name" value="Diverse_Enzym_Activities"/>
</dbReference>
<accession>A0A2Z3HTG7</accession>
<dbReference type="KEGG" id="phb:HYN04_01855"/>
<dbReference type="EMBL" id="CP029479">
    <property type="protein sequence ID" value="AWM76620.1"/>
    <property type="molecule type" value="Genomic_DNA"/>
</dbReference>
<dbReference type="GO" id="GO:0016787">
    <property type="term" value="F:hydrolase activity"/>
    <property type="evidence" value="ECO:0007669"/>
    <property type="project" value="UniProtKB-KW"/>
</dbReference>
<name>A0A2Z3HTG7_9CAUL</name>
<feature type="domain" description="Beta-lactamase-related" evidence="2">
    <location>
        <begin position="70"/>
        <end position="349"/>
    </location>
</feature>
<dbReference type="AlphaFoldDB" id="A0A2Z3HTG7"/>
<dbReference type="InterPro" id="IPR001466">
    <property type="entry name" value="Beta-lactam-related"/>
</dbReference>
<dbReference type="Pfam" id="PF00144">
    <property type="entry name" value="Beta-lactamase"/>
    <property type="match status" value="1"/>
</dbReference>
<organism evidence="3 4">
    <name type="scientific">Phenylobacterium parvum</name>
    <dbReference type="NCBI Taxonomy" id="2201350"/>
    <lineage>
        <taxon>Bacteria</taxon>
        <taxon>Pseudomonadati</taxon>
        <taxon>Pseudomonadota</taxon>
        <taxon>Alphaproteobacteria</taxon>
        <taxon>Caulobacterales</taxon>
        <taxon>Caulobacteraceae</taxon>
        <taxon>Phenylobacterium</taxon>
    </lineage>
</organism>
<dbReference type="PANTHER" id="PTHR43283:SF7">
    <property type="entry name" value="BETA-LACTAMASE-RELATED DOMAIN-CONTAINING PROTEIN"/>
    <property type="match status" value="1"/>
</dbReference>
<dbReference type="Proteomes" id="UP000247763">
    <property type="component" value="Chromosome"/>
</dbReference>
<gene>
    <name evidence="3" type="ORF">HYN04_01855</name>
</gene>
<proteinExistence type="predicted"/>
<dbReference type="SUPFAM" id="SSF56601">
    <property type="entry name" value="beta-lactamase/transpeptidase-like"/>
    <property type="match status" value="1"/>
</dbReference>
<dbReference type="OrthoDB" id="9814204at2"/>
<dbReference type="InterPro" id="IPR012338">
    <property type="entry name" value="Beta-lactam/transpept-like"/>
</dbReference>
<dbReference type="Gene3D" id="3.40.710.10">
    <property type="entry name" value="DD-peptidase/beta-lactamase superfamily"/>
    <property type="match status" value="1"/>
</dbReference>
<feature type="region of interest" description="Disordered" evidence="1">
    <location>
        <begin position="1"/>
        <end position="47"/>
    </location>
</feature>
<keyword evidence="4" id="KW-1185">Reference proteome</keyword>
<evidence type="ECO:0000313" key="4">
    <source>
        <dbReference type="Proteomes" id="UP000247763"/>
    </source>
</evidence>